<keyword evidence="9 18" id="KW-0999">Mitochondrion inner membrane</keyword>
<feature type="domain" description="Cytochrome oxidase subunit II transmembrane region profile" evidence="21">
    <location>
        <begin position="3"/>
        <end position="93"/>
    </location>
</feature>
<keyword evidence="6 18" id="KW-0679">Respiratory chain</keyword>
<dbReference type="PANTHER" id="PTHR22888:SF9">
    <property type="entry name" value="CYTOCHROME C OXIDASE SUBUNIT 2"/>
    <property type="match status" value="1"/>
</dbReference>
<evidence type="ECO:0000256" key="4">
    <source>
        <dbReference type="ARBA" id="ARBA00015946"/>
    </source>
</evidence>
<evidence type="ECO:0000256" key="5">
    <source>
        <dbReference type="ARBA" id="ARBA00022448"/>
    </source>
</evidence>
<dbReference type="SUPFAM" id="SSF81464">
    <property type="entry name" value="Cytochrome c oxidase subunit II-like, transmembrane region"/>
    <property type="match status" value="1"/>
</dbReference>
<name>A0MW23_9HEMI</name>
<keyword evidence="10" id="KW-0460">Magnesium</keyword>
<dbReference type="InterPro" id="IPR034210">
    <property type="entry name" value="CcO_II_C"/>
</dbReference>
<dbReference type="PRINTS" id="PR01166">
    <property type="entry name" value="CYCOXIDASEII"/>
</dbReference>
<keyword evidence="8 18" id="KW-0479">Metal-binding</keyword>
<feature type="transmembrane region" description="Helical" evidence="19">
    <location>
        <begin position="29"/>
        <end position="50"/>
    </location>
</feature>
<dbReference type="FunFam" id="2.60.40.420:FF:000001">
    <property type="entry name" value="Cytochrome c oxidase subunit 2"/>
    <property type="match status" value="1"/>
</dbReference>
<evidence type="ECO:0000256" key="8">
    <source>
        <dbReference type="ARBA" id="ARBA00022723"/>
    </source>
</evidence>
<evidence type="ECO:0000256" key="10">
    <source>
        <dbReference type="ARBA" id="ARBA00022842"/>
    </source>
</evidence>
<dbReference type="GO" id="GO:0005743">
    <property type="term" value="C:mitochondrial inner membrane"/>
    <property type="evidence" value="ECO:0007669"/>
    <property type="project" value="UniProtKB-SubCell"/>
</dbReference>
<dbReference type="GO" id="GO:0004129">
    <property type="term" value="F:cytochrome-c oxidase activity"/>
    <property type="evidence" value="ECO:0007669"/>
    <property type="project" value="UniProtKB-EC"/>
</dbReference>
<dbReference type="AlphaFoldDB" id="A0MW23"/>
<dbReference type="GO" id="GO:0042773">
    <property type="term" value="P:ATP synthesis coupled electron transport"/>
    <property type="evidence" value="ECO:0007669"/>
    <property type="project" value="TreeGrafter"/>
</dbReference>
<proteinExistence type="inferred from homology"/>
<dbReference type="InterPro" id="IPR011759">
    <property type="entry name" value="Cyt_c_oxidase_su2_TM_dom"/>
</dbReference>
<evidence type="ECO:0000313" key="22">
    <source>
        <dbReference type="EMBL" id="ABK55426.1"/>
    </source>
</evidence>
<comment type="cofactor">
    <cofactor evidence="18">
        <name>Cu cation</name>
        <dbReference type="ChEBI" id="CHEBI:23378"/>
    </cofactor>
    <text evidence="18">Binds a copper A center.</text>
</comment>
<dbReference type="CDD" id="cd13912">
    <property type="entry name" value="CcO_II_C"/>
    <property type="match status" value="1"/>
</dbReference>
<dbReference type="Pfam" id="PF00116">
    <property type="entry name" value="COX2"/>
    <property type="match status" value="1"/>
</dbReference>
<keyword evidence="16 18" id="KW-0472">Membrane</keyword>
<evidence type="ECO:0000256" key="2">
    <source>
        <dbReference type="ARBA" id="ARBA00007866"/>
    </source>
</evidence>
<protein>
    <recommendedName>
        <fullName evidence="4 18">Cytochrome c oxidase subunit 2</fullName>
    </recommendedName>
</protein>
<dbReference type="PROSITE" id="PS50857">
    <property type="entry name" value="COX2_CUA"/>
    <property type="match status" value="1"/>
</dbReference>
<geneLocation type="mitochondrion" evidence="22"/>
<evidence type="ECO:0000256" key="11">
    <source>
        <dbReference type="ARBA" id="ARBA00022967"/>
    </source>
</evidence>
<evidence type="ECO:0000256" key="16">
    <source>
        <dbReference type="ARBA" id="ARBA00023136"/>
    </source>
</evidence>
<dbReference type="InterPro" id="IPR036257">
    <property type="entry name" value="Cyt_c_oxidase_su2_TM_sf"/>
</dbReference>
<feature type="transmembrane region" description="Helical" evidence="19">
    <location>
        <begin position="62"/>
        <end position="87"/>
    </location>
</feature>
<gene>
    <name evidence="22" type="primary">COII</name>
</gene>
<evidence type="ECO:0000256" key="9">
    <source>
        <dbReference type="ARBA" id="ARBA00022792"/>
    </source>
</evidence>
<comment type="subunit">
    <text evidence="3">Component of the cytochrome c oxidase (complex IV, CIV), a multisubunit enzyme composed of a catalytic core of 3 subunits and several supernumerary subunits. The complex exists as a monomer or a dimer and forms supercomplexes (SCs) in the inner mitochondrial membrane with ubiquinol-cytochrome c oxidoreductase (cytochrome b-c1 complex, complex III, CIII).</text>
</comment>
<dbReference type="EMBL" id="EF051390">
    <property type="protein sequence ID" value="ABK55426.1"/>
    <property type="molecule type" value="Genomic_DNA"/>
</dbReference>
<evidence type="ECO:0000256" key="6">
    <source>
        <dbReference type="ARBA" id="ARBA00022660"/>
    </source>
</evidence>
<dbReference type="PROSITE" id="PS50999">
    <property type="entry name" value="COX2_TM"/>
    <property type="match status" value="1"/>
</dbReference>
<keyword evidence="13 19" id="KW-1133">Transmembrane helix</keyword>
<keyword evidence="5 18" id="KW-0813">Transport</keyword>
<dbReference type="PROSITE" id="PS00078">
    <property type="entry name" value="COX2"/>
    <property type="match status" value="1"/>
</dbReference>
<reference evidence="22" key="1">
    <citation type="journal article" date="2006" name="Syst. Biol.">
        <title>Accurate branch length estimation in partitioned Bayesian analyses requires accommodation of among-partition rate variation and attention to branch length priors.</title>
        <authorList>
            <person name="Marshall D.C."/>
            <person name="Simon C."/>
            <person name="Buckley T.R."/>
        </authorList>
    </citation>
    <scope>NUCLEOTIDE SEQUENCE</scope>
    <source>
        <strain evidence="22">Kast02.NN.KNH.01</strain>
    </source>
</reference>
<evidence type="ECO:0000259" key="21">
    <source>
        <dbReference type="PROSITE" id="PS50999"/>
    </source>
</evidence>
<evidence type="ECO:0000256" key="12">
    <source>
        <dbReference type="ARBA" id="ARBA00022982"/>
    </source>
</evidence>
<sequence length="234" mass="27338">LEISNWSYINMQDAVSPLMEQLMFFHDHVLVILIMITIVVAYMMVMLMLNKIINRLLLEGQLIEFIWTLLPAMTLIFIALPSLRLLYMLDEINNPLLTLKIIGHQWYWSYEYSDFSDVEFDSYMKSMNEMNKNEFRLLDVDNRVILPFNIQIRLLVSSFDVIHSWAMPSMSLKVDAVPGRLNQMSMLISRPGVSYGQCSEICGANHSFMPIVIESISMKMFIKWLINYSLSGWK</sequence>
<dbReference type="PANTHER" id="PTHR22888">
    <property type="entry name" value="CYTOCHROME C OXIDASE, SUBUNIT II"/>
    <property type="match status" value="1"/>
</dbReference>
<keyword evidence="12 18" id="KW-0249">Electron transport</keyword>
<comment type="similarity">
    <text evidence="2 18">Belongs to the cytochrome c oxidase subunit 2 family.</text>
</comment>
<keyword evidence="7 18" id="KW-0812">Transmembrane</keyword>
<evidence type="ECO:0000256" key="18">
    <source>
        <dbReference type="RuleBase" id="RU000457"/>
    </source>
</evidence>
<dbReference type="Pfam" id="PF02790">
    <property type="entry name" value="COX2_TM"/>
    <property type="match status" value="1"/>
</dbReference>
<accession>A0MW23</accession>
<evidence type="ECO:0000256" key="13">
    <source>
        <dbReference type="ARBA" id="ARBA00022989"/>
    </source>
</evidence>
<feature type="domain" description="Cytochrome oxidase subunit II copper A binding" evidence="20">
    <location>
        <begin position="94"/>
        <end position="227"/>
    </location>
</feature>
<dbReference type="InterPro" id="IPR008972">
    <property type="entry name" value="Cupredoxin"/>
</dbReference>
<keyword evidence="11" id="KW-1278">Translocase</keyword>
<feature type="non-terminal residue" evidence="22">
    <location>
        <position position="234"/>
    </location>
</feature>
<evidence type="ECO:0000256" key="1">
    <source>
        <dbReference type="ARBA" id="ARBA00004448"/>
    </source>
</evidence>
<comment type="catalytic activity">
    <reaction evidence="17">
        <text>4 Fe(II)-[cytochrome c] + O2 + 8 H(+)(in) = 4 Fe(III)-[cytochrome c] + 2 H2O + 4 H(+)(out)</text>
        <dbReference type="Rhea" id="RHEA:11436"/>
        <dbReference type="Rhea" id="RHEA-COMP:10350"/>
        <dbReference type="Rhea" id="RHEA-COMP:14399"/>
        <dbReference type="ChEBI" id="CHEBI:15377"/>
        <dbReference type="ChEBI" id="CHEBI:15378"/>
        <dbReference type="ChEBI" id="CHEBI:15379"/>
        <dbReference type="ChEBI" id="CHEBI:29033"/>
        <dbReference type="ChEBI" id="CHEBI:29034"/>
        <dbReference type="EC" id="7.1.1.9"/>
    </reaction>
    <physiologicalReaction direction="left-to-right" evidence="17">
        <dbReference type="Rhea" id="RHEA:11437"/>
    </physiologicalReaction>
</comment>
<organism evidence="22">
    <name type="scientific">Kikihia sp. 'astragali'</name>
    <dbReference type="NCBI Taxonomy" id="411393"/>
    <lineage>
        <taxon>Eukaryota</taxon>
        <taxon>Metazoa</taxon>
        <taxon>Ecdysozoa</taxon>
        <taxon>Arthropoda</taxon>
        <taxon>Hexapoda</taxon>
        <taxon>Insecta</taxon>
        <taxon>Pterygota</taxon>
        <taxon>Neoptera</taxon>
        <taxon>Paraneoptera</taxon>
        <taxon>Hemiptera</taxon>
        <taxon>Auchenorrhyncha</taxon>
        <taxon>Cicadoidea</taxon>
        <taxon>Cicadidae</taxon>
        <taxon>Cicadettinae</taxon>
        <taxon>Cicadettini</taxon>
        <taxon>Kikihia</taxon>
    </lineage>
</organism>
<feature type="non-terminal residue" evidence="22">
    <location>
        <position position="1"/>
    </location>
</feature>
<dbReference type="InterPro" id="IPR045187">
    <property type="entry name" value="CcO_II"/>
</dbReference>
<evidence type="ECO:0000256" key="14">
    <source>
        <dbReference type="ARBA" id="ARBA00023008"/>
    </source>
</evidence>
<evidence type="ECO:0000259" key="20">
    <source>
        <dbReference type="PROSITE" id="PS50857"/>
    </source>
</evidence>
<dbReference type="Gene3D" id="1.10.287.90">
    <property type="match status" value="1"/>
</dbReference>
<evidence type="ECO:0000256" key="15">
    <source>
        <dbReference type="ARBA" id="ARBA00023128"/>
    </source>
</evidence>
<evidence type="ECO:0000256" key="19">
    <source>
        <dbReference type="SAM" id="Phobius"/>
    </source>
</evidence>
<dbReference type="InterPro" id="IPR002429">
    <property type="entry name" value="CcO_II-like_C"/>
</dbReference>
<dbReference type="Gene3D" id="2.60.40.420">
    <property type="entry name" value="Cupredoxins - blue copper proteins"/>
    <property type="match status" value="1"/>
</dbReference>
<comment type="subcellular location">
    <subcellularLocation>
        <location evidence="1 18">Mitochondrion inner membrane</location>
        <topology evidence="1 18">Multi-pass membrane protein</topology>
    </subcellularLocation>
</comment>
<comment type="function">
    <text evidence="18">Component of the cytochrome c oxidase, the last enzyme in the mitochondrial electron transport chain which drives oxidative phosphorylation. The respiratory chain contains 3 multisubunit complexes succinate dehydrogenase (complex II, CII), ubiquinol-cytochrome c oxidoreductase (cytochrome b-c1 complex, complex III, CIII) and cytochrome c oxidase (complex IV, CIV), that cooperate to transfer electrons derived from NADH and succinate to molecular oxygen, creating an electrochemical gradient over the inner membrane that drives transmembrane transport and the ATP synthase. Cytochrome c oxidase is the component of the respiratory chain that catalyzes the reduction of oxygen to water. Electrons originating from reduced cytochrome c in the intermembrane space (IMS) are transferred via the dinuclear copper A center (CU(A)) of subunit 2 and heme A of subunit 1 to the active site in subunit 1, a binuclear center (BNC) formed by heme A3 and copper B (CU(B)). The BNC reduces molecular oxygen to 2 water molecules using 4 electrons from cytochrome c in the IMS and 4 protons from the mitochondrial matrix.</text>
</comment>
<dbReference type="InterPro" id="IPR001505">
    <property type="entry name" value="Copper_CuA"/>
</dbReference>
<keyword evidence="15 18" id="KW-0496">Mitochondrion</keyword>
<evidence type="ECO:0000256" key="7">
    <source>
        <dbReference type="ARBA" id="ARBA00022692"/>
    </source>
</evidence>
<dbReference type="GO" id="GO:0005507">
    <property type="term" value="F:copper ion binding"/>
    <property type="evidence" value="ECO:0007669"/>
    <property type="project" value="InterPro"/>
</dbReference>
<evidence type="ECO:0000256" key="3">
    <source>
        <dbReference type="ARBA" id="ARBA00011164"/>
    </source>
</evidence>
<evidence type="ECO:0000256" key="17">
    <source>
        <dbReference type="ARBA" id="ARBA00049512"/>
    </source>
</evidence>
<dbReference type="SUPFAM" id="SSF49503">
    <property type="entry name" value="Cupredoxins"/>
    <property type="match status" value="1"/>
</dbReference>
<keyword evidence="14 18" id="KW-0186">Copper</keyword>